<proteinExistence type="inferred from homology"/>
<dbReference type="InParanoid" id="A0A194XH71"/>
<dbReference type="OrthoDB" id="3496539at2759"/>
<keyword evidence="10" id="KW-1015">Disulfide bond</keyword>
<keyword evidence="6" id="KW-0136">Cellulose degradation</keyword>
<evidence type="ECO:0000256" key="7">
    <source>
        <dbReference type="ARBA" id="ARBA00023002"/>
    </source>
</evidence>
<reference evidence="19 20" key="1">
    <citation type="submission" date="2015-10" db="EMBL/GenBank/DDBJ databases">
        <title>Full genome of DAOMC 229536 Phialocephala scopiformis, a fungal endophyte of spruce producing the potent anti-insectan compound rugulosin.</title>
        <authorList>
            <consortium name="DOE Joint Genome Institute"/>
            <person name="Walker A.K."/>
            <person name="Frasz S.L."/>
            <person name="Seifert K.A."/>
            <person name="Miller J.D."/>
            <person name="Mondo S.J."/>
            <person name="Labutti K."/>
            <person name="Lipzen A."/>
            <person name="Dockter R."/>
            <person name="Kennedy M."/>
            <person name="Grigoriev I.V."/>
            <person name="Spatafora J.W."/>
        </authorList>
    </citation>
    <scope>NUCLEOTIDE SEQUENCE [LARGE SCALE GENOMIC DNA]</scope>
    <source>
        <strain evidence="19 20">CBS 120377</strain>
    </source>
</reference>
<keyword evidence="4" id="KW-0479">Metal-binding</keyword>
<evidence type="ECO:0000256" key="8">
    <source>
        <dbReference type="ARBA" id="ARBA00023008"/>
    </source>
</evidence>
<comment type="cofactor">
    <cofactor evidence="1">
        <name>Cu(2+)</name>
        <dbReference type="ChEBI" id="CHEBI:29036"/>
    </cofactor>
</comment>
<dbReference type="EC" id="1.14.99.56" evidence="16"/>
<evidence type="ECO:0000313" key="20">
    <source>
        <dbReference type="Proteomes" id="UP000070700"/>
    </source>
</evidence>
<keyword evidence="20" id="KW-1185">Reference proteome</keyword>
<keyword evidence="8" id="KW-0186">Copper</keyword>
<feature type="domain" description="Auxiliary Activity family 9 catalytic" evidence="18">
    <location>
        <begin position="35"/>
        <end position="221"/>
    </location>
</feature>
<evidence type="ECO:0000256" key="11">
    <source>
        <dbReference type="ARBA" id="ARBA00023180"/>
    </source>
</evidence>
<evidence type="ECO:0000256" key="4">
    <source>
        <dbReference type="ARBA" id="ARBA00022723"/>
    </source>
</evidence>
<evidence type="ECO:0000256" key="16">
    <source>
        <dbReference type="ARBA" id="ARBA00047174"/>
    </source>
</evidence>
<evidence type="ECO:0000256" key="15">
    <source>
        <dbReference type="ARBA" id="ARBA00045077"/>
    </source>
</evidence>
<keyword evidence="3" id="KW-0964">Secreted</keyword>
<evidence type="ECO:0000256" key="14">
    <source>
        <dbReference type="ARBA" id="ARBA00044502"/>
    </source>
</evidence>
<evidence type="ECO:0000313" key="19">
    <source>
        <dbReference type="EMBL" id="KUJ19474.1"/>
    </source>
</evidence>
<dbReference type="Proteomes" id="UP000070700">
    <property type="component" value="Unassembled WGS sequence"/>
</dbReference>
<dbReference type="AlphaFoldDB" id="A0A194XH71"/>
<keyword evidence="5 17" id="KW-0732">Signal</keyword>
<protein>
    <recommendedName>
        <fullName evidence="16">lytic cellulose monooxygenase (C4-dehydrogenating)</fullName>
        <ecNumber evidence="16">1.14.99.56</ecNumber>
    </recommendedName>
</protein>
<evidence type="ECO:0000256" key="9">
    <source>
        <dbReference type="ARBA" id="ARBA00023033"/>
    </source>
</evidence>
<comment type="subcellular location">
    <subcellularLocation>
        <location evidence="2">Secreted</location>
    </subcellularLocation>
</comment>
<dbReference type="PANTHER" id="PTHR33353">
    <property type="entry name" value="PUTATIVE (AFU_ORTHOLOGUE AFUA_1G12560)-RELATED"/>
    <property type="match status" value="1"/>
</dbReference>
<dbReference type="GO" id="GO:0005576">
    <property type="term" value="C:extracellular region"/>
    <property type="evidence" value="ECO:0007669"/>
    <property type="project" value="UniProtKB-SubCell"/>
</dbReference>
<evidence type="ECO:0000256" key="12">
    <source>
        <dbReference type="ARBA" id="ARBA00023277"/>
    </source>
</evidence>
<keyword evidence="7" id="KW-0560">Oxidoreductase</keyword>
<keyword evidence="12" id="KW-0119">Carbohydrate metabolism</keyword>
<gene>
    <name evidence="19" type="ORF">LY89DRAFT_667422</name>
</gene>
<sequence>MKLPQSLAVLLAVSAVSGSPAPLKKRHYTFPAIDSTSDWQYVRQTTNYQSNAGLADVNSDQLRCYQAGTQGAKSTMAVAAGGSVTFKSSPNIFHPGPIQFYMAKVPDGQDVTTWDGKGEVWFKIYAEKAISSGGQLSWASLNKGSFSATIPKNLQSGDYLLRIEHIALHQASSTGGAQFYISCAQVKVTGGGSGTPSPLVSFPGVYKASDPGIKINIYSAAGTYTPPGPPVWQG</sequence>
<dbReference type="Gene3D" id="2.70.50.70">
    <property type="match status" value="1"/>
</dbReference>
<keyword evidence="13" id="KW-0624">Polysaccharide degradation</keyword>
<dbReference type="CDD" id="cd21175">
    <property type="entry name" value="LPMO_AA9"/>
    <property type="match status" value="1"/>
</dbReference>
<comment type="similarity">
    <text evidence="14">Belongs to the polysaccharide monooxygenase AA9 family.</text>
</comment>
<evidence type="ECO:0000256" key="10">
    <source>
        <dbReference type="ARBA" id="ARBA00023157"/>
    </source>
</evidence>
<evidence type="ECO:0000256" key="3">
    <source>
        <dbReference type="ARBA" id="ARBA00022525"/>
    </source>
</evidence>
<evidence type="ECO:0000256" key="1">
    <source>
        <dbReference type="ARBA" id="ARBA00001973"/>
    </source>
</evidence>
<dbReference type="GeneID" id="28822700"/>
<evidence type="ECO:0000259" key="18">
    <source>
        <dbReference type="Pfam" id="PF03443"/>
    </source>
</evidence>
<evidence type="ECO:0000256" key="13">
    <source>
        <dbReference type="ARBA" id="ARBA00023326"/>
    </source>
</evidence>
<dbReference type="GO" id="GO:0030245">
    <property type="term" value="P:cellulose catabolic process"/>
    <property type="evidence" value="ECO:0007669"/>
    <property type="project" value="UniProtKB-KW"/>
</dbReference>
<name>A0A194XH71_MOLSC</name>
<organism evidence="19 20">
    <name type="scientific">Mollisia scopiformis</name>
    <name type="common">Conifer needle endophyte fungus</name>
    <name type="synonym">Phialocephala scopiformis</name>
    <dbReference type="NCBI Taxonomy" id="149040"/>
    <lineage>
        <taxon>Eukaryota</taxon>
        <taxon>Fungi</taxon>
        <taxon>Dikarya</taxon>
        <taxon>Ascomycota</taxon>
        <taxon>Pezizomycotina</taxon>
        <taxon>Leotiomycetes</taxon>
        <taxon>Helotiales</taxon>
        <taxon>Mollisiaceae</taxon>
        <taxon>Mollisia</taxon>
    </lineage>
</organism>
<dbReference type="GO" id="GO:0004497">
    <property type="term" value="F:monooxygenase activity"/>
    <property type="evidence" value="ECO:0007669"/>
    <property type="project" value="UniProtKB-KW"/>
</dbReference>
<feature type="chain" id="PRO_5008268246" description="lytic cellulose monooxygenase (C4-dehydrogenating)" evidence="17">
    <location>
        <begin position="19"/>
        <end position="234"/>
    </location>
</feature>
<dbReference type="STRING" id="149040.A0A194XH71"/>
<keyword evidence="9" id="KW-0503">Monooxygenase</keyword>
<evidence type="ECO:0000256" key="17">
    <source>
        <dbReference type="SAM" id="SignalP"/>
    </source>
</evidence>
<dbReference type="InterPro" id="IPR049892">
    <property type="entry name" value="AA9"/>
</dbReference>
<keyword evidence="11" id="KW-0325">Glycoprotein</keyword>
<dbReference type="RefSeq" id="XP_018073829.1">
    <property type="nucleotide sequence ID" value="XM_018212974.1"/>
</dbReference>
<dbReference type="Pfam" id="PF03443">
    <property type="entry name" value="AA9"/>
    <property type="match status" value="1"/>
</dbReference>
<dbReference type="PANTHER" id="PTHR33353:SF10">
    <property type="entry name" value="ENDO-BETA-1,4-GLUCANASE D"/>
    <property type="match status" value="1"/>
</dbReference>
<dbReference type="EMBL" id="KQ947411">
    <property type="protein sequence ID" value="KUJ19474.1"/>
    <property type="molecule type" value="Genomic_DNA"/>
</dbReference>
<comment type="catalytic activity">
    <reaction evidence="15">
        <text>[(1-&gt;4)-beta-D-glucosyl]n+m + reduced acceptor + O2 = 4-dehydro-beta-D-glucosyl-[(1-&gt;4)-beta-D-glucosyl]n-1 + [(1-&gt;4)-beta-D-glucosyl]m + acceptor + H2O.</text>
        <dbReference type="EC" id="1.14.99.56"/>
    </reaction>
</comment>
<evidence type="ECO:0000256" key="2">
    <source>
        <dbReference type="ARBA" id="ARBA00004613"/>
    </source>
</evidence>
<evidence type="ECO:0000256" key="6">
    <source>
        <dbReference type="ARBA" id="ARBA00023001"/>
    </source>
</evidence>
<evidence type="ECO:0000256" key="5">
    <source>
        <dbReference type="ARBA" id="ARBA00022729"/>
    </source>
</evidence>
<dbReference type="GO" id="GO:0046872">
    <property type="term" value="F:metal ion binding"/>
    <property type="evidence" value="ECO:0007669"/>
    <property type="project" value="UniProtKB-KW"/>
</dbReference>
<dbReference type="KEGG" id="psco:LY89DRAFT_667422"/>
<accession>A0A194XH71</accession>
<dbReference type="InterPro" id="IPR005103">
    <property type="entry name" value="AA9_LPMO"/>
</dbReference>
<feature type="signal peptide" evidence="17">
    <location>
        <begin position="1"/>
        <end position="18"/>
    </location>
</feature>